<name>A0AAV4PBJ0_CAEEX</name>
<organism evidence="1 2">
    <name type="scientific">Caerostris extrusa</name>
    <name type="common">Bark spider</name>
    <name type="synonym">Caerostris bankana</name>
    <dbReference type="NCBI Taxonomy" id="172846"/>
    <lineage>
        <taxon>Eukaryota</taxon>
        <taxon>Metazoa</taxon>
        <taxon>Ecdysozoa</taxon>
        <taxon>Arthropoda</taxon>
        <taxon>Chelicerata</taxon>
        <taxon>Arachnida</taxon>
        <taxon>Araneae</taxon>
        <taxon>Araneomorphae</taxon>
        <taxon>Entelegynae</taxon>
        <taxon>Araneoidea</taxon>
        <taxon>Araneidae</taxon>
        <taxon>Caerostris</taxon>
    </lineage>
</organism>
<evidence type="ECO:0000313" key="1">
    <source>
        <dbReference type="EMBL" id="GIX94408.1"/>
    </source>
</evidence>
<sequence length="79" mass="9124">MPYREPSSIPISALRQFSNVARKLPTSYLDEFNDICLLKPPIYFKIVSLPPQSILIYRSQHIIGPMLQKPETKTDVKHI</sequence>
<evidence type="ECO:0000313" key="2">
    <source>
        <dbReference type="Proteomes" id="UP001054945"/>
    </source>
</evidence>
<dbReference type="AlphaFoldDB" id="A0AAV4PBJ0"/>
<accession>A0AAV4PBJ0</accession>
<comment type="caution">
    <text evidence="1">The sequence shown here is derived from an EMBL/GenBank/DDBJ whole genome shotgun (WGS) entry which is preliminary data.</text>
</comment>
<gene>
    <name evidence="1" type="ORF">CEXT_641781</name>
</gene>
<keyword evidence="2" id="KW-1185">Reference proteome</keyword>
<reference evidence="1 2" key="1">
    <citation type="submission" date="2021-06" db="EMBL/GenBank/DDBJ databases">
        <title>Caerostris extrusa draft genome.</title>
        <authorList>
            <person name="Kono N."/>
            <person name="Arakawa K."/>
        </authorList>
    </citation>
    <scope>NUCLEOTIDE SEQUENCE [LARGE SCALE GENOMIC DNA]</scope>
</reference>
<dbReference type="EMBL" id="BPLR01004371">
    <property type="protein sequence ID" value="GIX94408.1"/>
    <property type="molecule type" value="Genomic_DNA"/>
</dbReference>
<dbReference type="Proteomes" id="UP001054945">
    <property type="component" value="Unassembled WGS sequence"/>
</dbReference>
<protein>
    <submittedName>
        <fullName evidence="1">Uncharacterized protein</fullName>
    </submittedName>
</protein>
<proteinExistence type="predicted"/>